<evidence type="ECO:0000256" key="1">
    <source>
        <dbReference type="ARBA" id="ARBA00004651"/>
    </source>
</evidence>
<feature type="binding site" evidence="10">
    <location>
        <position position="87"/>
    </location>
    <ligand>
        <name>Na(+)</name>
        <dbReference type="ChEBI" id="CHEBI:29101"/>
        <note>structural</note>
    </ligand>
</feature>
<feature type="transmembrane region" description="Helical" evidence="10">
    <location>
        <begin position="73"/>
        <end position="92"/>
    </location>
</feature>
<keyword evidence="3 10" id="KW-0812">Transmembrane</keyword>
<evidence type="ECO:0000256" key="2">
    <source>
        <dbReference type="ARBA" id="ARBA00022475"/>
    </source>
</evidence>
<feature type="transmembrane region" description="Helical" evidence="10">
    <location>
        <begin position="104"/>
        <end position="125"/>
    </location>
</feature>
<keyword evidence="2 10" id="KW-1003">Cell membrane</keyword>
<feature type="binding site" evidence="10">
    <location>
        <position position="84"/>
    </location>
    <ligand>
        <name>Na(+)</name>
        <dbReference type="ChEBI" id="CHEBI:29101"/>
        <note>structural</note>
    </ligand>
</feature>
<evidence type="ECO:0000256" key="5">
    <source>
        <dbReference type="ARBA" id="ARBA00023136"/>
    </source>
</evidence>
<evidence type="ECO:0000313" key="12">
    <source>
        <dbReference type="Proteomes" id="UP000238164"/>
    </source>
</evidence>
<keyword evidence="4 10" id="KW-1133">Transmembrane helix</keyword>
<gene>
    <name evidence="10 11" type="primary">crcB</name>
    <name evidence="10" type="synonym">fluC</name>
    <name evidence="11" type="ORF">MPLG2_1987</name>
</gene>
<comment type="subcellular location">
    <subcellularLocation>
        <location evidence="1 10">Cell membrane</location>
        <topology evidence="1 10">Multi-pass membrane protein</topology>
    </subcellularLocation>
</comment>
<evidence type="ECO:0000256" key="6">
    <source>
        <dbReference type="ARBA" id="ARBA00023303"/>
    </source>
</evidence>
<proteinExistence type="inferred from homology"/>
<keyword evidence="10" id="KW-0406">Ion transport</keyword>
<comment type="function">
    <text evidence="9 10">Fluoride-specific ion channel. Important for reducing fluoride concentration in the cell, thus reducing its toxicity.</text>
</comment>
<dbReference type="Pfam" id="PF02537">
    <property type="entry name" value="CRCB"/>
    <property type="match status" value="1"/>
</dbReference>
<keyword evidence="12" id="KW-1185">Reference proteome</keyword>
<sequence>MGLSVPRGARTAVVFAGGVVGTAVRAALETAFPAQPGGWPWATFAINVTGAFLLALLLETLARRGPDAGARQLLRLGLGTGVMGGYTTYSTFALETVRLVEAGAVFSGLGYALGTVLMGLSAAMAGGRLAARLSP</sequence>
<evidence type="ECO:0000256" key="10">
    <source>
        <dbReference type="HAMAP-Rule" id="MF_00454"/>
    </source>
</evidence>
<evidence type="ECO:0000256" key="7">
    <source>
        <dbReference type="ARBA" id="ARBA00035120"/>
    </source>
</evidence>
<accession>A0A2N9JHV2</accession>
<dbReference type="Proteomes" id="UP000238164">
    <property type="component" value="Chromosome 1"/>
</dbReference>
<keyword evidence="5 10" id="KW-0472">Membrane</keyword>
<comment type="catalytic activity">
    <reaction evidence="8">
        <text>fluoride(in) = fluoride(out)</text>
        <dbReference type="Rhea" id="RHEA:76159"/>
        <dbReference type="ChEBI" id="CHEBI:17051"/>
    </reaction>
    <physiologicalReaction direction="left-to-right" evidence="8">
        <dbReference type="Rhea" id="RHEA:76160"/>
    </physiologicalReaction>
</comment>
<name>A0A2N9JHV2_9ACTN</name>
<reference evidence="11 12" key="1">
    <citation type="submission" date="2018-02" db="EMBL/GenBank/DDBJ databases">
        <authorList>
            <person name="Cohen D.B."/>
            <person name="Kent A.D."/>
        </authorList>
    </citation>
    <scope>NUCLEOTIDE SEQUENCE [LARGE SCALE GENOMIC DNA]</scope>
    <source>
        <strain evidence="11">1</strain>
    </source>
</reference>
<evidence type="ECO:0000256" key="9">
    <source>
        <dbReference type="ARBA" id="ARBA00049940"/>
    </source>
</evidence>
<dbReference type="GO" id="GO:0046872">
    <property type="term" value="F:metal ion binding"/>
    <property type="evidence" value="ECO:0007669"/>
    <property type="project" value="UniProtKB-KW"/>
</dbReference>
<dbReference type="EMBL" id="LT985188">
    <property type="protein sequence ID" value="SPD87017.1"/>
    <property type="molecule type" value="Genomic_DNA"/>
</dbReference>
<dbReference type="RefSeq" id="WP_173909615.1">
    <property type="nucleotide sequence ID" value="NZ_BAAAGO010000032.1"/>
</dbReference>
<evidence type="ECO:0000256" key="4">
    <source>
        <dbReference type="ARBA" id="ARBA00022989"/>
    </source>
</evidence>
<dbReference type="KEGG" id="mgg:MPLG2_1987"/>
<keyword evidence="10" id="KW-0479">Metal-binding</keyword>
<dbReference type="GO" id="GO:0005886">
    <property type="term" value="C:plasma membrane"/>
    <property type="evidence" value="ECO:0007669"/>
    <property type="project" value="UniProtKB-SubCell"/>
</dbReference>
<dbReference type="InterPro" id="IPR003691">
    <property type="entry name" value="FluC"/>
</dbReference>
<evidence type="ECO:0000256" key="3">
    <source>
        <dbReference type="ARBA" id="ARBA00022692"/>
    </source>
</evidence>
<keyword evidence="10" id="KW-0813">Transport</keyword>
<dbReference type="GO" id="GO:0062054">
    <property type="term" value="F:fluoride channel activity"/>
    <property type="evidence" value="ECO:0007669"/>
    <property type="project" value="UniProtKB-UniRule"/>
</dbReference>
<feature type="transmembrane region" description="Helical" evidence="10">
    <location>
        <begin position="42"/>
        <end position="61"/>
    </location>
</feature>
<dbReference type="PANTHER" id="PTHR28259:SF1">
    <property type="entry name" value="FLUORIDE EXPORT PROTEIN 1-RELATED"/>
    <property type="match status" value="1"/>
</dbReference>
<dbReference type="PANTHER" id="PTHR28259">
    <property type="entry name" value="FLUORIDE EXPORT PROTEIN 1-RELATED"/>
    <property type="match status" value="1"/>
</dbReference>
<dbReference type="AlphaFoldDB" id="A0A2N9JHV2"/>
<comment type="similarity">
    <text evidence="7 10">Belongs to the fluoride channel Fluc/FEX (TC 1.A.43) family.</text>
</comment>
<keyword evidence="10" id="KW-0915">Sodium</keyword>
<dbReference type="GO" id="GO:0140114">
    <property type="term" value="P:cellular detoxification of fluoride"/>
    <property type="evidence" value="ECO:0007669"/>
    <property type="project" value="UniProtKB-UniRule"/>
</dbReference>
<dbReference type="HAMAP" id="MF_00454">
    <property type="entry name" value="FluC"/>
    <property type="match status" value="1"/>
</dbReference>
<protein>
    <recommendedName>
        <fullName evidence="10">Fluoride-specific ion channel FluC</fullName>
    </recommendedName>
</protein>
<evidence type="ECO:0000256" key="8">
    <source>
        <dbReference type="ARBA" id="ARBA00035585"/>
    </source>
</evidence>
<evidence type="ECO:0000313" key="11">
    <source>
        <dbReference type="EMBL" id="SPD87017.1"/>
    </source>
</evidence>
<keyword evidence="6 10" id="KW-0407">Ion channel</keyword>
<organism evidence="11 12">
    <name type="scientific">Micropruina glycogenica</name>
    <dbReference type="NCBI Taxonomy" id="75385"/>
    <lineage>
        <taxon>Bacteria</taxon>
        <taxon>Bacillati</taxon>
        <taxon>Actinomycetota</taxon>
        <taxon>Actinomycetes</taxon>
        <taxon>Propionibacteriales</taxon>
        <taxon>Nocardioidaceae</taxon>
        <taxon>Micropruina</taxon>
    </lineage>
</organism>
<comment type="activity regulation">
    <text evidence="10">Na(+) is not transported, but it plays an essential structural role and its presence is essential for fluoride channel function.</text>
</comment>